<protein>
    <submittedName>
        <fullName evidence="1">Uncharacterized protein</fullName>
    </submittedName>
</protein>
<accession>F4S1A2</accession>
<sequence>MDATAAFGSRRKQPCLWWRATIRRNLQVFQEWIPVINFHVPQGSPTLDSYSTHRAQRT</sequence>
<dbReference type="InParanoid" id="F4S1A2"/>
<name>F4S1A2_MELLP</name>
<organism evidence="2">
    <name type="scientific">Melampsora larici-populina (strain 98AG31 / pathotype 3-4-7)</name>
    <name type="common">Poplar leaf rust fungus</name>
    <dbReference type="NCBI Taxonomy" id="747676"/>
    <lineage>
        <taxon>Eukaryota</taxon>
        <taxon>Fungi</taxon>
        <taxon>Dikarya</taxon>
        <taxon>Basidiomycota</taxon>
        <taxon>Pucciniomycotina</taxon>
        <taxon>Pucciniomycetes</taxon>
        <taxon>Pucciniales</taxon>
        <taxon>Melampsoraceae</taxon>
        <taxon>Melampsora</taxon>
    </lineage>
</organism>
<gene>
    <name evidence="1" type="ORF">MELLADRAFT_92031</name>
</gene>
<proteinExistence type="predicted"/>
<evidence type="ECO:0000313" key="1">
    <source>
        <dbReference type="EMBL" id="EGG01597.1"/>
    </source>
</evidence>
<dbReference type="EMBL" id="GL883137">
    <property type="protein sequence ID" value="EGG01597.1"/>
    <property type="molecule type" value="Genomic_DNA"/>
</dbReference>
<dbReference type="KEGG" id="mlr:MELLADRAFT_92031"/>
<dbReference type="Proteomes" id="UP000001072">
    <property type="component" value="Unassembled WGS sequence"/>
</dbReference>
<dbReference type="HOGENOM" id="CLU_2979603_0_0_1"/>
<dbReference type="VEuPathDB" id="FungiDB:MELLADRAFT_92031"/>
<dbReference type="GeneID" id="18936102"/>
<keyword evidence="2" id="KW-1185">Reference proteome</keyword>
<evidence type="ECO:0000313" key="2">
    <source>
        <dbReference type="Proteomes" id="UP000001072"/>
    </source>
</evidence>
<reference evidence="2" key="1">
    <citation type="journal article" date="2011" name="Proc. Natl. Acad. Sci. U.S.A.">
        <title>Obligate biotrophy features unraveled by the genomic analysis of rust fungi.</title>
        <authorList>
            <person name="Duplessis S."/>
            <person name="Cuomo C.A."/>
            <person name="Lin Y.-C."/>
            <person name="Aerts A."/>
            <person name="Tisserant E."/>
            <person name="Veneault-Fourrey C."/>
            <person name="Joly D.L."/>
            <person name="Hacquard S."/>
            <person name="Amselem J."/>
            <person name="Cantarel B.L."/>
            <person name="Chiu R."/>
            <person name="Coutinho P.M."/>
            <person name="Feau N."/>
            <person name="Field M."/>
            <person name="Frey P."/>
            <person name="Gelhaye E."/>
            <person name="Goldberg J."/>
            <person name="Grabherr M.G."/>
            <person name="Kodira C.D."/>
            <person name="Kohler A."/>
            <person name="Kuees U."/>
            <person name="Lindquist E.A."/>
            <person name="Lucas S.M."/>
            <person name="Mago R."/>
            <person name="Mauceli E."/>
            <person name="Morin E."/>
            <person name="Murat C."/>
            <person name="Pangilinan J.L."/>
            <person name="Park R."/>
            <person name="Pearson M."/>
            <person name="Quesneville H."/>
            <person name="Rouhier N."/>
            <person name="Sakthikumar S."/>
            <person name="Salamov A.A."/>
            <person name="Schmutz J."/>
            <person name="Selles B."/>
            <person name="Shapiro H."/>
            <person name="Tanguay P."/>
            <person name="Tuskan G.A."/>
            <person name="Henrissat B."/>
            <person name="Van de Peer Y."/>
            <person name="Rouze P."/>
            <person name="Ellis J.G."/>
            <person name="Dodds P.N."/>
            <person name="Schein J.E."/>
            <person name="Zhong S."/>
            <person name="Hamelin R.C."/>
            <person name="Grigoriev I.V."/>
            <person name="Szabo L.J."/>
            <person name="Martin F."/>
        </authorList>
    </citation>
    <scope>NUCLEOTIDE SEQUENCE [LARGE SCALE GENOMIC DNA]</scope>
    <source>
        <strain evidence="2">98AG31 / pathotype 3-4-7</strain>
    </source>
</reference>
<dbReference type="AlphaFoldDB" id="F4S1A2"/>
<dbReference type="RefSeq" id="XP_007415188.1">
    <property type="nucleotide sequence ID" value="XM_007415126.1"/>
</dbReference>